<comment type="caution">
    <text evidence="2">The sequence shown here is derived from an EMBL/GenBank/DDBJ whole genome shotgun (WGS) entry which is preliminary data.</text>
</comment>
<sequence length="156" mass="16953">MKRPAAVTMGAVLVVLRVVGGAIWLIELAVSWRSLLGEEFDGVEVDAETVNVLLLVVVVPGAVILLVELVLAWLIFLGVNWARIVVMLFATLSISVSFVTWWVGDQELHLDFTLVTLSLDILVMLALSSRAARAYARRPKPRTIRGATGSTELDGS</sequence>
<gene>
    <name evidence="2" type="ORF">GCM10009717_22970</name>
</gene>
<feature type="transmembrane region" description="Helical" evidence="1">
    <location>
        <begin position="52"/>
        <end position="77"/>
    </location>
</feature>
<accession>A0ABN2QQ19</accession>
<dbReference type="EMBL" id="BAAAMK010000004">
    <property type="protein sequence ID" value="GAA1956289.1"/>
    <property type="molecule type" value="Genomic_DNA"/>
</dbReference>
<organism evidence="2 3">
    <name type="scientific">Agromyces allii</name>
    <dbReference type="NCBI Taxonomy" id="393607"/>
    <lineage>
        <taxon>Bacteria</taxon>
        <taxon>Bacillati</taxon>
        <taxon>Actinomycetota</taxon>
        <taxon>Actinomycetes</taxon>
        <taxon>Micrococcales</taxon>
        <taxon>Microbacteriaceae</taxon>
        <taxon>Agromyces</taxon>
    </lineage>
</organism>
<proteinExistence type="predicted"/>
<feature type="transmembrane region" description="Helical" evidence="1">
    <location>
        <begin position="12"/>
        <end position="32"/>
    </location>
</feature>
<evidence type="ECO:0000313" key="3">
    <source>
        <dbReference type="Proteomes" id="UP001499954"/>
    </source>
</evidence>
<dbReference type="Proteomes" id="UP001499954">
    <property type="component" value="Unassembled WGS sequence"/>
</dbReference>
<keyword evidence="1" id="KW-0472">Membrane</keyword>
<protein>
    <recommendedName>
        <fullName evidence="4">DoxX family membrane protein</fullName>
    </recommendedName>
</protein>
<keyword evidence="3" id="KW-1185">Reference proteome</keyword>
<evidence type="ECO:0008006" key="4">
    <source>
        <dbReference type="Google" id="ProtNLM"/>
    </source>
</evidence>
<feature type="transmembrane region" description="Helical" evidence="1">
    <location>
        <begin position="110"/>
        <end position="132"/>
    </location>
</feature>
<evidence type="ECO:0000256" key="1">
    <source>
        <dbReference type="SAM" id="Phobius"/>
    </source>
</evidence>
<name>A0ABN2QQ19_9MICO</name>
<keyword evidence="1" id="KW-1133">Transmembrane helix</keyword>
<reference evidence="2 3" key="1">
    <citation type="journal article" date="2019" name="Int. J. Syst. Evol. Microbiol.">
        <title>The Global Catalogue of Microorganisms (GCM) 10K type strain sequencing project: providing services to taxonomists for standard genome sequencing and annotation.</title>
        <authorList>
            <consortium name="The Broad Institute Genomics Platform"/>
            <consortium name="The Broad Institute Genome Sequencing Center for Infectious Disease"/>
            <person name="Wu L."/>
            <person name="Ma J."/>
        </authorList>
    </citation>
    <scope>NUCLEOTIDE SEQUENCE [LARGE SCALE GENOMIC DNA]</scope>
    <source>
        <strain evidence="2 3">JCM 13584</strain>
    </source>
</reference>
<feature type="transmembrane region" description="Helical" evidence="1">
    <location>
        <begin position="84"/>
        <end position="104"/>
    </location>
</feature>
<evidence type="ECO:0000313" key="2">
    <source>
        <dbReference type="EMBL" id="GAA1956289.1"/>
    </source>
</evidence>
<keyword evidence="1" id="KW-0812">Transmembrane</keyword>